<reference evidence="1" key="1">
    <citation type="submission" date="2022-04" db="EMBL/GenBank/DDBJ databases">
        <title>A functionally conserved STORR gene fusion in Papaver species that diverged 16.8 million years ago.</title>
        <authorList>
            <person name="Catania T."/>
        </authorList>
    </citation>
    <scope>NUCLEOTIDE SEQUENCE</scope>
    <source>
        <strain evidence="1">S-188037</strain>
    </source>
</reference>
<gene>
    <name evidence="1" type="ORF">MKW98_010083</name>
</gene>
<organism evidence="1 2">
    <name type="scientific">Papaver atlanticum</name>
    <dbReference type="NCBI Taxonomy" id="357466"/>
    <lineage>
        <taxon>Eukaryota</taxon>
        <taxon>Viridiplantae</taxon>
        <taxon>Streptophyta</taxon>
        <taxon>Embryophyta</taxon>
        <taxon>Tracheophyta</taxon>
        <taxon>Spermatophyta</taxon>
        <taxon>Magnoliopsida</taxon>
        <taxon>Ranunculales</taxon>
        <taxon>Papaveraceae</taxon>
        <taxon>Papaveroideae</taxon>
        <taxon>Papaver</taxon>
    </lineage>
</organism>
<dbReference type="SUPFAM" id="SSF51735">
    <property type="entry name" value="NAD(P)-binding Rossmann-fold domains"/>
    <property type="match status" value="1"/>
</dbReference>
<evidence type="ECO:0000313" key="1">
    <source>
        <dbReference type="EMBL" id="KAI3839778.1"/>
    </source>
</evidence>
<dbReference type="EMBL" id="JAJJMB010017331">
    <property type="protein sequence ID" value="KAI3839778.1"/>
    <property type="molecule type" value="Genomic_DNA"/>
</dbReference>
<evidence type="ECO:0000313" key="2">
    <source>
        <dbReference type="Proteomes" id="UP001202328"/>
    </source>
</evidence>
<dbReference type="Gene3D" id="3.40.50.720">
    <property type="entry name" value="NAD(P)-binding Rossmann-like Domain"/>
    <property type="match status" value="1"/>
</dbReference>
<dbReference type="InterPro" id="IPR036291">
    <property type="entry name" value="NAD(P)-bd_dom_sf"/>
</dbReference>
<proteinExistence type="predicted"/>
<dbReference type="AlphaFoldDB" id="A0AAD4RXU4"/>
<protein>
    <submittedName>
        <fullName evidence="1">Uncharacterized protein</fullName>
    </submittedName>
</protein>
<comment type="caution">
    <text evidence="1">The sequence shown here is derived from an EMBL/GenBank/DDBJ whole genome shotgun (WGS) entry which is preliminary data.</text>
</comment>
<feature type="non-terminal residue" evidence="1">
    <location>
        <position position="76"/>
    </location>
</feature>
<sequence length="76" mass="8689">MEMFWKRVQVIWSIAVDLCFQRFYTRHLPSSPTDLLNLIHVSNSNKNKNHNHSKQLSDLTIIVTGATSGIGLHTAR</sequence>
<keyword evidence="2" id="KW-1185">Reference proteome</keyword>
<accession>A0AAD4RXU4</accession>
<dbReference type="Proteomes" id="UP001202328">
    <property type="component" value="Unassembled WGS sequence"/>
</dbReference>
<name>A0AAD4RXU4_9MAGN</name>